<dbReference type="GO" id="GO:0007268">
    <property type="term" value="P:chemical synaptic transmission"/>
    <property type="evidence" value="ECO:0007669"/>
    <property type="project" value="TreeGrafter"/>
</dbReference>
<evidence type="ECO:0000313" key="5">
    <source>
        <dbReference type="Proteomes" id="UP000326759"/>
    </source>
</evidence>
<dbReference type="OrthoDB" id="272977at2759"/>
<evidence type="ECO:0000256" key="1">
    <source>
        <dbReference type="RuleBase" id="RU367079"/>
    </source>
</evidence>
<dbReference type="InterPro" id="IPR039682">
    <property type="entry name" value="Sec8/EXOC4"/>
</dbReference>
<evidence type="ECO:0000259" key="3">
    <source>
        <dbReference type="Pfam" id="PF20652"/>
    </source>
</evidence>
<dbReference type="GO" id="GO:0090522">
    <property type="term" value="P:vesicle tethering involved in exocytosis"/>
    <property type="evidence" value="ECO:0007669"/>
    <property type="project" value="UniProtKB-UniRule"/>
</dbReference>
<proteinExistence type="inferred from homology"/>
<feature type="domain" description="Exocyst complex component Sec8 middle helical bundle" evidence="3">
    <location>
        <begin position="177"/>
        <end position="344"/>
    </location>
</feature>
<evidence type="ECO:0000256" key="2">
    <source>
        <dbReference type="SAM" id="MobiDB-lite"/>
    </source>
</evidence>
<dbReference type="Pfam" id="PF20652">
    <property type="entry name" value="Sec8_C"/>
    <property type="match status" value="1"/>
</dbReference>
<keyword evidence="1" id="KW-0268">Exocytosis</keyword>
<name>A0A5N5TGD4_9CRUS</name>
<keyword evidence="1" id="KW-0653">Protein transport</keyword>
<dbReference type="GO" id="GO:0000145">
    <property type="term" value="C:exocyst"/>
    <property type="evidence" value="ECO:0007669"/>
    <property type="project" value="UniProtKB-UniRule"/>
</dbReference>
<evidence type="ECO:0000313" key="4">
    <source>
        <dbReference type="EMBL" id="KAB7505297.1"/>
    </source>
</evidence>
<keyword evidence="5" id="KW-1185">Reference proteome</keyword>
<dbReference type="PANTHER" id="PTHR14146">
    <property type="entry name" value="EXOCYST COMPLEX COMPONENT 4"/>
    <property type="match status" value="1"/>
</dbReference>
<organism evidence="4 5">
    <name type="scientific">Armadillidium nasatum</name>
    <dbReference type="NCBI Taxonomy" id="96803"/>
    <lineage>
        <taxon>Eukaryota</taxon>
        <taxon>Metazoa</taxon>
        <taxon>Ecdysozoa</taxon>
        <taxon>Arthropoda</taxon>
        <taxon>Crustacea</taxon>
        <taxon>Multicrustacea</taxon>
        <taxon>Malacostraca</taxon>
        <taxon>Eumalacostraca</taxon>
        <taxon>Peracarida</taxon>
        <taxon>Isopoda</taxon>
        <taxon>Oniscidea</taxon>
        <taxon>Crinocheta</taxon>
        <taxon>Armadillidiidae</taxon>
        <taxon>Armadillidium</taxon>
    </lineage>
</organism>
<gene>
    <name evidence="4" type="primary">Exoc4</name>
    <name evidence="4" type="ORF">Anas_04479</name>
</gene>
<accession>A0A5N5TGD4</accession>
<dbReference type="AlphaFoldDB" id="A0A5N5TGD4"/>
<comment type="similarity">
    <text evidence="1">Belongs to the SEC8 family.</text>
</comment>
<feature type="region of interest" description="Disordered" evidence="2">
    <location>
        <begin position="92"/>
        <end position="120"/>
    </location>
</feature>
<keyword evidence="1" id="KW-0813">Transport</keyword>
<comment type="caution">
    <text evidence="4">The sequence shown here is derived from an EMBL/GenBank/DDBJ whole genome shotgun (WGS) entry which is preliminary data.</text>
</comment>
<dbReference type="GO" id="GO:0045202">
    <property type="term" value="C:synapse"/>
    <property type="evidence" value="ECO:0007669"/>
    <property type="project" value="TreeGrafter"/>
</dbReference>
<dbReference type="GO" id="GO:0015031">
    <property type="term" value="P:protein transport"/>
    <property type="evidence" value="ECO:0007669"/>
    <property type="project" value="UniProtKB-KW"/>
</dbReference>
<dbReference type="Proteomes" id="UP000326759">
    <property type="component" value="Unassembled WGS sequence"/>
</dbReference>
<feature type="compositionally biased region" description="Polar residues" evidence="2">
    <location>
        <begin position="93"/>
        <end position="115"/>
    </location>
</feature>
<dbReference type="GO" id="GO:0006612">
    <property type="term" value="P:protein targeting to membrane"/>
    <property type="evidence" value="ECO:0007669"/>
    <property type="project" value="UniProtKB-UniRule"/>
</dbReference>
<sequence length="375" mass="42141">MLLLEQIEDVQDVGDRIGAFISKKHYLHATQLLMSSLRKLDTDLKKVEALKEVHSDLQTRKERLHETLLEDLHKHLYQRWTKEVLSLRRQGSGRDSFNSFSRAGSDRMSSGTTNTKSEKARKNLLEMLNAAKNKTEESDIINEDLSVQDPETNSQHFMAIIIECLALLGKLPDAVETVFEQFQLVVAAHQSLLESIRKSADNHGIELILYTMADVWSKVQATLQVLLTEYLNLSQLGTSQQQTSAAFAEAATDISVFFSKKKTPRQKNYSLFKFDASYHAITMNSYLMEQGVKDLEELTENSAVDGNKINQGKNIESKKISASKIEQKLLVCRPSPHNITAVFNLLQNFIKEIEEALGCSPGTPLHSVGICDGLC</sequence>
<protein>
    <recommendedName>
        <fullName evidence="1">Exocyst complex component Sec8</fullName>
    </recommendedName>
</protein>
<comment type="function">
    <text evidence="1">Component of the exocyst complex involved in the docking of exocytic vesicles with fusion sites on the plasma membrane.</text>
</comment>
<dbReference type="EMBL" id="SEYY01001448">
    <property type="protein sequence ID" value="KAB7505297.1"/>
    <property type="molecule type" value="Genomic_DNA"/>
</dbReference>
<reference evidence="4 5" key="1">
    <citation type="journal article" date="2019" name="PLoS Biol.">
        <title>Sex chromosomes control vertical transmission of feminizing Wolbachia symbionts in an isopod.</title>
        <authorList>
            <person name="Becking T."/>
            <person name="Chebbi M.A."/>
            <person name="Giraud I."/>
            <person name="Moumen B."/>
            <person name="Laverre T."/>
            <person name="Caubet Y."/>
            <person name="Peccoud J."/>
            <person name="Gilbert C."/>
            <person name="Cordaux R."/>
        </authorList>
    </citation>
    <scope>NUCLEOTIDE SEQUENCE [LARGE SCALE GENOMIC DNA]</scope>
    <source>
        <strain evidence="4">ANa2</strain>
        <tissue evidence="4">Whole body excluding digestive tract and cuticle</tissue>
    </source>
</reference>
<dbReference type="PANTHER" id="PTHR14146:SF0">
    <property type="entry name" value="EXOCYST COMPLEX COMPONENT 4"/>
    <property type="match status" value="1"/>
</dbReference>
<dbReference type="GO" id="GO:0032584">
    <property type="term" value="C:growth cone membrane"/>
    <property type="evidence" value="ECO:0007669"/>
    <property type="project" value="TreeGrafter"/>
</dbReference>
<dbReference type="InterPro" id="IPR048630">
    <property type="entry name" value="Sec8_M"/>
</dbReference>
<dbReference type="GO" id="GO:0006893">
    <property type="term" value="P:Golgi to plasma membrane transport"/>
    <property type="evidence" value="ECO:0007669"/>
    <property type="project" value="TreeGrafter"/>
</dbReference>